<evidence type="ECO:0000259" key="14">
    <source>
        <dbReference type="PROSITE" id="PS52035"/>
    </source>
</evidence>
<keyword evidence="16" id="KW-1185">Reference proteome</keyword>
<keyword evidence="8" id="KW-1015">Disulfide bond</keyword>
<keyword evidence="6 13" id="KW-0732">Signal</keyword>
<dbReference type="CDD" id="cd03860">
    <property type="entry name" value="M14_CP_A-B_like"/>
    <property type="match status" value="1"/>
</dbReference>
<organism evidence="15 16">
    <name type="scientific">Torulaspora globosa</name>
    <dbReference type="NCBI Taxonomy" id="48254"/>
    <lineage>
        <taxon>Eukaryota</taxon>
        <taxon>Fungi</taxon>
        <taxon>Dikarya</taxon>
        <taxon>Ascomycota</taxon>
        <taxon>Saccharomycotina</taxon>
        <taxon>Saccharomycetes</taxon>
        <taxon>Saccharomycetales</taxon>
        <taxon>Saccharomycetaceae</taxon>
        <taxon>Torulaspora</taxon>
    </lineage>
</organism>
<dbReference type="InterPro" id="IPR000834">
    <property type="entry name" value="Peptidase_M14"/>
</dbReference>
<dbReference type="InterPro" id="IPR057247">
    <property type="entry name" value="CARBOXYPEPT_ZN_2"/>
</dbReference>
<dbReference type="GO" id="GO:0004181">
    <property type="term" value="F:metallocarboxypeptidase activity"/>
    <property type="evidence" value="ECO:0007669"/>
    <property type="project" value="InterPro"/>
</dbReference>
<feature type="chain" id="PRO_5028848565" description="Inactive metallocarboxypeptidase ECM14" evidence="13">
    <location>
        <begin position="20"/>
        <end position="433"/>
    </location>
</feature>
<keyword evidence="5" id="KW-0479">Metal-binding</keyword>
<evidence type="ECO:0000256" key="2">
    <source>
        <dbReference type="ARBA" id="ARBA00004613"/>
    </source>
</evidence>
<evidence type="ECO:0000313" key="16">
    <source>
        <dbReference type="Proteomes" id="UP000510647"/>
    </source>
</evidence>
<sequence length="433" mass="50193">MLKLVKICIWLAVVAVGVAHCEIQNYADYVVCRFRTGDHRHVVEDIVKTRTNDYDIWGRSEEFIDIRLHRSLRSLEGCDVMIDDLEKAVRESYPEERETRAGTGSDMQVSFENLGSSDFFFHEFRDLETIYTWLDLLEHSFPHLVKVEWVGETFEGRSLKALHISTNNPETNPEKKTIVMTGGIHAREWISISSVCWTVYQLLTKYGVSKKETRFLDHLDFLIIPVFNPDGYAYTWEHDRLWRKNRQETFVPSCPGIDIDHSFDYQWTANNEFPCSEEYSGEEPFEAIEASSWAHYLNTTKGEYKVYGFLDLHSYSQEILYPYAYSCDALPRDLENLLELSYGLSKAIRNRSGKYYKVTPACKDRGSDLMPGLGSGSALDFMYHHRARWAFQLKLRDTGNHGFLLPSKFIPPVGKETYAAVKYFCSFIVDPDL</sequence>
<name>A0A7H9HQZ4_9SACH</name>
<feature type="domain" description="Peptidase M14" evidence="14">
    <location>
        <begin position="123"/>
        <end position="428"/>
    </location>
</feature>
<dbReference type="FunFam" id="3.40.630.10:FF:000060">
    <property type="entry name" value="Putative metallocarboxypeptidase ecm14"/>
    <property type="match status" value="1"/>
</dbReference>
<comment type="similarity">
    <text evidence="3 12">Belongs to the peptidase M14 family.</text>
</comment>
<evidence type="ECO:0000256" key="4">
    <source>
        <dbReference type="ARBA" id="ARBA00022525"/>
    </source>
</evidence>
<evidence type="ECO:0000256" key="11">
    <source>
        <dbReference type="ARBA" id="ARBA00026213"/>
    </source>
</evidence>
<comment type="cofactor">
    <cofactor evidence="1">
        <name>Zn(2+)</name>
        <dbReference type="ChEBI" id="CHEBI:29105"/>
    </cofactor>
</comment>
<dbReference type="GO" id="GO:0008270">
    <property type="term" value="F:zinc ion binding"/>
    <property type="evidence" value="ECO:0007669"/>
    <property type="project" value="InterPro"/>
</dbReference>
<evidence type="ECO:0000256" key="13">
    <source>
        <dbReference type="SAM" id="SignalP"/>
    </source>
</evidence>
<dbReference type="GO" id="GO:0006508">
    <property type="term" value="P:proteolysis"/>
    <property type="evidence" value="ECO:0007669"/>
    <property type="project" value="InterPro"/>
</dbReference>
<evidence type="ECO:0000313" key="15">
    <source>
        <dbReference type="EMBL" id="QLQ79626.1"/>
    </source>
</evidence>
<proteinExistence type="inferred from homology"/>
<evidence type="ECO:0000256" key="12">
    <source>
        <dbReference type="PROSITE-ProRule" id="PRU01379"/>
    </source>
</evidence>
<evidence type="ECO:0000256" key="9">
    <source>
        <dbReference type="ARBA" id="ARBA00025210"/>
    </source>
</evidence>
<comment type="caution">
    <text evidence="12">Lacks conserved residue(s) required for the propagation of feature annotation.</text>
</comment>
<dbReference type="AlphaFoldDB" id="A0A7H9HQZ4"/>
<dbReference type="PROSITE" id="PS00132">
    <property type="entry name" value="CARBOXYPEPT_ZN_1"/>
    <property type="match status" value="1"/>
</dbReference>
<comment type="function">
    <text evidence="9">Inactive carboxypeptidase that may play a role in cell wall organization and biogenesis.</text>
</comment>
<evidence type="ECO:0000256" key="10">
    <source>
        <dbReference type="ARBA" id="ARBA00026187"/>
    </source>
</evidence>
<dbReference type="Proteomes" id="UP000510647">
    <property type="component" value="Chromosome 3"/>
</dbReference>
<gene>
    <name evidence="15" type="ORF">HG537_0C02730</name>
</gene>
<keyword evidence="4" id="KW-0964">Secreted</keyword>
<dbReference type="GO" id="GO:0005576">
    <property type="term" value="C:extracellular region"/>
    <property type="evidence" value="ECO:0007669"/>
    <property type="project" value="UniProtKB-SubCell"/>
</dbReference>
<keyword evidence="7" id="KW-0862">Zinc</keyword>
<dbReference type="InterPro" id="IPR057246">
    <property type="entry name" value="CARBOXYPEPT_ZN_1"/>
</dbReference>
<comment type="subcellular location">
    <subcellularLocation>
        <location evidence="2">Secreted</location>
    </subcellularLocation>
</comment>
<dbReference type="PANTHER" id="PTHR11705">
    <property type="entry name" value="PROTEASE FAMILY M14 CARBOXYPEPTIDASE A,B"/>
    <property type="match status" value="1"/>
</dbReference>
<dbReference type="Gene3D" id="3.40.630.10">
    <property type="entry name" value="Zn peptidases"/>
    <property type="match status" value="1"/>
</dbReference>
<dbReference type="SMART" id="SM00631">
    <property type="entry name" value="Zn_pept"/>
    <property type="match status" value="1"/>
</dbReference>
<dbReference type="OrthoDB" id="3626597at2759"/>
<evidence type="ECO:0000256" key="6">
    <source>
        <dbReference type="ARBA" id="ARBA00022729"/>
    </source>
</evidence>
<dbReference type="PANTHER" id="PTHR11705:SF147">
    <property type="entry name" value="INACTIVE METALLOCARBOXYPEPTIDASE ECM14"/>
    <property type="match status" value="1"/>
</dbReference>
<accession>A0A7H9HQZ4</accession>
<evidence type="ECO:0000256" key="1">
    <source>
        <dbReference type="ARBA" id="ARBA00001947"/>
    </source>
</evidence>
<dbReference type="PROSITE" id="PS00133">
    <property type="entry name" value="CARBOXYPEPT_ZN_2"/>
    <property type="match status" value="1"/>
</dbReference>
<evidence type="ECO:0000256" key="3">
    <source>
        <dbReference type="ARBA" id="ARBA00005988"/>
    </source>
</evidence>
<dbReference type="Pfam" id="PF00246">
    <property type="entry name" value="Peptidase_M14"/>
    <property type="match status" value="1"/>
</dbReference>
<dbReference type="PRINTS" id="PR00765">
    <property type="entry name" value="CRBOXYPTASEA"/>
</dbReference>
<dbReference type="EMBL" id="CP059269">
    <property type="protein sequence ID" value="QLQ79626.1"/>
    <property type="molecule type" value="Genomic_DNA"/>
</dbReference>
<evidence type="ECO:0000256" key="8">
    <source>
        <dbReference type="ARBA" id="ARBA00023157"/>
    </source>
</evidence>
<dbReference type="SUPFAM" id="SSF53187">
    <property type="entry name" value="Zn-dependent exopeptidases"/>
    <property type="match status" value="1"/>
</dbReference>
<feature type="signal peptide" evidence="13">
    <location>
        <begin position="1"/>
        <end position="19"/>
    </location>
</feature>
<reference evidence="15 16" key="1">
    <citation type="submission" date="2020-06" db="EMBL/GenBank/DDBJ databases">
        <title>The yeast mating-type switching endonuclease HO is a domesticated member of an unorthodox homing genetic element family.</title>
        <authorList>
            <person name="Coughlan A.Y."/>
            <person name="Lombardi L."/>
            <person name="Braun-Galleani S."/>
            <person name="Martos A.R."/>
            <person name="Galeote V."/>
            <person name="Bigey F."/>
            <person name="Dequin S."/>
            <person name="Byrne K.P."/>
            <person name="Wolfe K.H."/>
        </authorList>
    </citation>
    <scope>NUCLEOTIDE SEQUENCE [LARGE SCALE GENOMIC DNA]</scope>
    <source>
        <strain evidence="15 16">CBS2947</strain>
    </source>
</reference>
<evidence type="ECO:0000256" key="7">
    <source>
        <dbReference type="ARBA" id="ARBA00022833"/>
    </source>
</evidence>
<dbReference type="PROSITE" id="PS52035">
    <property type="entry name" value="PEPTIDASE_M14"/>
    <property type="match status" value="1"/>
</dbReference>
<protein>
    <recommendedName>
        <fullName evidence="10">Inactive metallocarboxypeptidase ECM14</fullName>
    </recommendedName>
    <alternativeName>
        <fullName evidence="11">Inactive metallocarboxypeptidase ecm14</fullName>
    </alternativeName>
</protein>
<evidence type="ECO:0000256" key="5">
    <source>
        <dbReference type="ARBA" id="ARBA00022723"/>
    </source>
</evidence>